<keyword evidence="2" id="KW-0812">Transmembrane</keyword>
<evidence type="ECO:0000313" key="3">
    <source>
        <dbReference type="EMBL" id="SCU91943.1"/>
    </source>
</evidence>
<keyword evidence="4" id="KW-1185">Reference proteome</keyword>
<dbReference type="EMBL" id="LT598465">
    <property type="protein sequence ID" value="SCU91943.1"/>
    <property type="molecule type" value="Genomic_DNA"/>
</dbReference>
<keyword evidence="2" id="KW-0472">Membrane</keyword>
<keyword evidence="1" id="KW-0175">Coiled coil</keyword>
<proteinExistence type="predicted"/>
<dbReference type="OrthoDB" id="4082954at2759"/>
<gene>
    <name evidence="3" type="ORF">LAMI_0E08020G</name>
</gene>
<evidence type="ECO:0000313" key="4">
    <source>
        <dbReference type="Proteomes" id="UP000191024"/>
    </source>
</evidence>
<evidence type="ECO:0000256" key="2">
    <source>
        <dbReference type="SAM" id="Phobius"/>
    </source>
</evidence>
<dbReference type="AlphaFoldDB" id="A0A1G4JMX4"/>
<evidence type="ECO:0000256" key="1">
    <source>
        <dbReference type="SAM" id="Coils"/>
    </source>
</evidence>
<keyword evidence="2" id="KW-1133">Transmembrane helix</keyword>
<sequence>MLRYWTKAGGRLQVARGFHRSNAVCQVKSLEDLAKLKSLDEVDPEMVKRLINERTNELNTQNELQMLKRMETEQDQRQNATLKKFVRPAWILLIMSSIVYLTGHLVWWKLEYEERELKLKRKVHELELNLNDLVTKKSGADKDHNGLNADAACRKWYWLWLR</sequence>
<organism evidence="3 4">
    <name type="scientific">Lachancea mirantina</name>
    <dbReference type="NCBI Taxonomy" id="1230905"/>
    <lineage>
        <taxon>Eukaryota</taxon>
        <taxon>Fungi</taxon>
        <taxon>Dikarya</taxon>
        <taxon>Ascomycota</taxon>
        <taxon>Saccharomycotina</taxon>
        <taxon>Saccharomycetes</taxon>
        <taxon>Saccharomycetales</taxon>
        <taxon>Saccharomycetaceae</taxon>
        <taxon>Lachancea</taxon>
    </lineage>
</organism>
<accession>A0A1G4JMX4</accession>
<name>A0A1G4JMX4_9SACH</name>
<protein>
    <submittedName>
        <fullName evidence="3">LAMI_0E08020g1_1</fullName>
    </submittedName>
</protein>
<dbReference type="Proteomes" id="UP000191024">
    <property type="component" value="Chromosome E"/>
</dbReference>
<feature type="transmembrane region" description="Helical" evidence="2">
    <location>
        <begin position="89"/>
        <end position="110"/>
    </location>
</feature>
<reference evidence="3 4" key="1">
    <citation type="submission" date="2016-03" db="EMBL/GenBank/DDBJ databases">
        <authorList>
            <person name="Devillers H."/>
        </authorList>
    </citation>
    <scope>NUCLEOTIDE SEQUENCE [LARGE SCALE GENOMIC DNA]</scope>
    <source>
        <strain evidence="3">CBS 11717</strain>
    </source>
</reference>
<feature type="coiled-coil region" evidence="1">
    <location>
        <begin position="109"/>
        <end position="136"/>
    </location>
</feature>